<dbReference type="SMART" id="SM00418">
    <property type="entry name" value="HTH_ARSR"/>
    <property type="match status" value="1"/>
</dbReference>
<evidence type="ECO:0000256" key="3">
    <source>
        <dbReference type="ARBA" id="ARBA00023163"/>
    </source>
</evidence>
<dbReference type="InterPro" id="IPR036388">
    <property type="entry name" value="WH-like_DNA-bd_sf"/>
</dbReference>
<keyword evidence="1" id="KW-0805">Transcription regulation</keyword>
<reference evidence="4 5" key="1">
    <citation type="submission" date="2015-05" db="EMBL/GenBank/DDBJ databases">
        <authorList>
            <person name="Wang D.B."/>
            <person name="Wang M."/>
        </authorList>
    </citation>
    <scope>NUCLEOTIDE SEQUENCE [LARGE SCALE GENOMIC DNA]</scope>
    <source>
        <strain evidence="4 5">IMCC 12053</strain>
    </source>
</reference>
<dbReference type="InterPro" id="IPR016943">
    <property type="entry name" value="UCP030050_HTH"/>
</dbReference>
<proteinExistence type="predicted"/>
<sequence length="306" mass="33511">MDKRFLMVTPETGGPVLKALSAPARLAILTLLHERGAMNVNDIADELDLPQSSASTHINQLEDCGLIETESQKARKGSQKICRAVHDEIVVSFAGSSKPQDDVIKVAMPVGLYSGYEVAAPCGLCSDTGIIGFLDSPDTFLLPDRMKSGLIWFTKGYLEYQFPNNARIAGKAVRELDVQMELSSEVPGTSDNWPSDITIAINGTVIGAWTAPGDYGDRRGKYTPDWWKLEGSQYGHLKTFRVTPEGTFLDGTRLSNVGLDDLHLDEHRSIRVRIMVPDTADHPGGVNIFGRGFGNYDEDIVLSLRT</sequence>
<dbReference type="SUPFAM" id="SSF46785">
    <property type="entry name" value="Winged helix' DNA-binding domain"/>
    <property type="match status" value="1"/>
</dbReference>
<dbReference type="Proteomes" id="UP000064920">
    <property type="component" value="Chromosome"/>
</dbReference>
<dbReference type="AlphaFoldDB" id="A0A0P0ABU5"/>
<dbReference type="PROSITE" id="PS50987">
    <property type="entry name" value="HTH_ARSR_2"/>
    <property type="match status" value="1"/>
</dbReference>
<dbReference type="GO" id="GO:0003677">
    <property type="term" value="F:DNA binding"/>
    <property type="evidence" value="ECO:0007669"/>
    <property type="project" value="UniProtKB-KW"/>
</dbReference>
<evidence type="ECO:0000256" key="2">
    <source>
        <dbReference type="ARBA" id="ARBA00023125"/>
    </source>
</evidence>
<dbReference type="KEGG" id="cmar:IMCC12053_2308"/>
<dbReference type="PANTHER" id="PTHR43132:SF2">
    <property type="entry name" value="ARSENICAL RESISTANCE OPERON REPRESSOR ARSR-RELATED"/>
    <property type="match status" value="1"/>
</dbReference>
<dbReference type="RefSeq" id="WP_062219112.1">
    <property type="nucleotide sequence ID" value="NZ_CP012023.1"/>
</dbReference>
<dbReference type="NCBIfam" id="NF033788">
    <property type="entry name" value="HTH_metalloreg"/>
    <property type="match status" value="1"/>
</dbReference>
<dbReference type="PANTHER" id="PTHR43132">
    <property type="entry name" value="ARSENICAL RESISTANCE OPERON REPRESSOR ARSR-RELATED"/>
    <property type="match status" value="1"/>
</dbReference>
<keyword evidence="5" id="KW-1185">Reference proteome</keyword>
<dbReference type="EMBL" id="CP012023">
    <property type="protein sequence ID" value="ALI56255.1"/>
    <property type="molecule type" value="Genomic_DNA"/>
</dbReference>
<protein>
    <submittedName>
        <fullName evidence="4">Transcriptional regulator, ArsR family</fullName>
    </submittedName>
</protein>
<evidence type="ECO:0000313" key="5">
    <source>
        <dbReference type="Proteomes" id="UP000064920"/>
    </source>
</evidence>
<evidence type="ECO:0000256" key="1">
    <source>
        <dbReference type="ARBA" id="ARBA00023015"/>
    </source>
</evidence>
<dbReference type="InterPro" id="IPR001845">
    <property type="entry name" value="HTH_ArsR_DNA-bd_dom"/>
</dbReference>
<keyword evidence="3" id="KW-0804">Transcription</keyword>
<gene>
    <name evidence="4" type="ORF">IMCC12053_2308</name>
</gene>
<dbReference type="STRING" id="1397108.IMCC12053_2308"/>
<dbReference type="CDD" id="cd00090">
    <property type="entry name" value="HTH_ARSR"/>
    <property type="match status" value="1"/>
</dbReference>
<name>A0A0P0ABU5_9RHOB</name>
<organism evidence="4 5">
    <name type="scientific">Celeribacter marinus</name>
    <dbReference type="NCBI Taxonomy" id="1397108"/>
    <lineage>
        <taxon>Bacteria</taxon>
        <taxon>Pseudomonadati</taxon>
        <taxon>Pseudomonadota</taxon>
        <taxon>Alphaproteobacteria</taxon>
        <taxon>Rhodobacterales</taxon>
        <taxon>Roseobacteraceae</taxon>
        <taxon>Celeribacter</taxon>
    </lineage>
</organism>
<evidence type="ECO:0000313" key="4">
    <source>
        <dbReference type="EMBL" id="ALI56255.1"/>
    </source>
</evidence>
<dbReference type="OrthoDB" id="9781958at2"/>
<accession>A0A0P0ABU5</accession>
<dbReference type="InterPro" id="IPR051011">
    <property type="entry name" value="Metal_resp_trans_reg"/>
</dbReference>
<dbReference type="PIRSF" id="PIRSF030050">
    <property type="entry name" value="UCP030050_HTH"/>
    <property type="match status" value="1"/>
</dbReference>
<dbReference type="Pfam" id="PF12840">
    <property type="entry name" value="HTH_20"/>
    <property type="match status" value="1"/>
</dbReference>
<keyword evidence="2" id="KW-0238">DNA-binding</keyword>
<dbReference type="PATRIC" id="fig|1397108.4.peg.2357"/>
<dbReference type="InterPro" id="IPR036390">
    <property type="entry name" value="WH_DNA-bd_sf"/>
</dbReference>
<dbReference type="InterPro" id="IPR011991">
    <property type="entry name" value="ArsR-like_HTH"/>
</dbReference>
<dbReference type="Gene3D" id="1.10.10.10">
    <property type="entry name" value="Winged helix-like DNA-binding domain superfamily/Winged helix DNA-binding domain"/>
    <property type="match status" value="1"/>
</dbReference>
<dbReference type="GO" id="GO:0003700">
    <property type="term" value="F:DNA-binding transcription factor activity"/>
    <property type="evidence" value="ECO:0007669"/>
    <property type="project" value="InterPro"/>
</dbReference>